<comment type="caution">
    <text evidence="2">The sequence shown here is derived from an EMBL/GenBank/DDBJ whole genome shotgun (WGS) entry which is preliminary data.</text>
</comment>
<proteinExistence type="predicted"/>
<sequence length="374" mass="41344">MSPSPEHTGPRRLFLHVGLPKTGTTYLQDALWANKQVLRERGLLLPGARRRHLLASLEVREDPGLARRPGDTAHPWQDLVAEARQWSGDVLVTHEFFAAASVEQVRRVVADLAGAEVHVLVTARAMPDLFISRWQEWIKNGARGRIDAYPPDGPRAGTGEWGWPSFDLGIVLERWGAVLPHDRVHVLPMAPGRSDPGELLRRFLGVLGLDDQGLEVPASAANASLGLVEVELLRRVNAHLGDFRSAHDRGTWIRGYLGEGGVLPGSREKFRPSRETVADLVARGERALGMLREDGFDVVGDASLLEPGDLDGRRHPDEVTEGEMLACATEAMARLTGDVRSLTRERDALSQASSRPPRLSWLRVNVRRRRPRTG</sequence>
<accession>A0ABS2ME04</accession>
<dbReference type="SUPFAM" id="SSF52540">
    <property type="entry name" value="P-loop containing nucleoside triphosphate hydrolases"/>
    <property type="match status" value="1"/>
</dbReference>
<feature type="coiled-coil region" evidence="1">
    <location>
        <begin position="325"/>
        <end position="352"/>
    </location>
</feature>
<dbReference type="InterPro" id="IPR027417">
    <property type="entry name" value="P-loop_NTPase"/>
</dbReference>
<gene>
    <name evidence="2" type="ORF">JOE61_003233</name>
</gene>
<keyword evidence="3" id="KW-1185">Reference proteome</keyword>
<dbReference type="Proteomes" id="UP000732378">
    <property type="component" value="Unassembled WGS sequence"/>
</dbReference>
<dbReference type="Gene3D" id="3.40.50.300">
    <property type="entry name" value="P-loop containing nucleotide triphosphate hydrolases"/>
    <property type="match status" value="1"/>
</dbReference>
<protein>
    <recommendedName>
        <fullName evidence="4">Sulfotransferase family protein</fullName>
    </recommendedName>
</protein>
<name>A0ABS2ME04_9ACTN</name>
<evidence type="ECO:0000313" key="3">
    <source>
        <dbReference type="Proteomes" id="UP000732378"/>
    </source>
</evidence>
<reference evidence="2 3" key="1">
    <citation type="submission" date="2021-01" db="EMBL/GenBank/DDBJ databases">
        <title>Sequencing the genomes of 1000 actinobacteria strains.</title>
        <authorList>
            <person name="Klenk H.-P."/>
        </authorList>
    </citation>
    <scope>NUCLEOTIDE SEQUENCE [LARGE SCALE GENOMIC DNA]</scope>
    <source>
        <strain evidence="2 3">DSM 18239</strain>
    </source>
</reference>
<evidence type="ECO:0000256" key="1">
    <source>
        <dbReference type="SAM" id="Coils"/>
    </source>
</evidence>
<organism evidence="2 3">
    <name type="scientific">Nocardioides salarius</name>
    <dbReference type="NCBI Taxonomy" id="374513"/>
    <lineage>
        <taxon>Bacteria</taxon>
        <taxon>Bacillati</taxon>
        <taxon>Actinomycetota</taxon>
        <taxon>Actinomycetes</taxon>
        <taxon>Propionibacteriales</taxon>
        <taxon>Nocardioidaceae</taxon>
        <taxon>Nocardioides</taxon>
    </lineage>
</organism>
<evidence type="ECO:0000313" key="2">
    <source>
        <dbReference type="EMBL" id="MBM7509419.1"/>
    </source>
</evidence>
<keyword evidence="1" id="KW-0175">Coiled coil</keyword>
<dbReference type="RefSeq" id="WP_193667184.1">
    <property type="nucleotide sequence ID" value="NZ_JACDTV010000001.1"/>
</dbReference>
<dbReference type="EMBL" id="JAFBBZ010000001">
    <property type="protein sequence ID" value="MBM7509419.1"/>
    <property type="molecule type" value="Genomic_DNA"/>
</dbReference>
<evidence type="ECO:0008006" key="4">
    <source>
        <dbReference type="Google" id="ProtNLM"/>
    </source>
</evidence>